<sequence>MPACWPCSRPCLRPVPLPDVSAPFLLRLRRLGRLYLLPGLLALLLLPRLGRAQIIDDSTKVLYGPKTTLVVREVDVLRNQPDGQPLDTTLTGMHNSRNWYYDSTFQQTLGNVGLASRRLLWAPNTQLGARNGRDAFNPYFRDQTTIPYYDTRSPYTFFRFVQGGLGEQVFEGMYSRSVKKAVNVGIAYERFGANKQLGTTISRDQQVAHSGVLIFARYQTKNDRYHALLNYYVAQHRAIEQGGIRPSATDGDTLSKLFEYRDELVWLRQAQNEEKRDQFHLAHTYNLLGRGVTAFHVLDWRRQYNRYNDDFTVDADDRDYYSRFLHDSTKTEERATYRQIENTLGLLGRTDWAEYRLYGRYRNALLTNRTNFGNPETMRQILPDTTLNQLFVGGNMAFRWRKIFDVQVAGEYKFFDEVWLRGRLRFGPLVGEVLHSSYAPTLTQQQFSGNHQEWARVNRKAGFDNTTVDQLTVSLDQRLGRADARLQQRVQASASFVTILKLVYYGESGVSPRGLLPMQLGGSKQLFVGFVRHQLRYGILRLDNQLTYTEGGETEGLRIPKLVGNSRVYAEGFLFKKALFTQVGIETYAQSRWTPYDYDPSTQQFYVQDHFTAGTFAVADVFLTADIKTVSVFLKMAHVNQGLGRAGYFAAPFYTGNPRSFQLGLKWNFFD</sequence>
<proteinExistence type="predicted"/>
<dbReference type="Pfam" id="PF14121">
    <property type="entry name" value="Porin_10"/>
    <property type="match status" value="1"/>
</dbReference>
<dbReference type="AlphaFoldDB" id="A0A3S0HAN0"/>
<evidence type="ECO:0008006" key="3">
    <source>
        <dbReference type="Google" id="ProtNLM"/>
    </source>
</evidence>
<evidence type="ECO:0000313" key="2">
    <source>
        <dbReference type="Proteomes" id="UP000282184"/>
    </source>
</evidence>
<protein>
    <recommendedName>
        <fullName evidence="3">Porin</fullName>
    </recommendedName>
</protein>
<evidence type="ECO:0000313" key="1">
    <source>
        <dbReference type="EMBL" id="RTQ51445.1"/>
    </source>
</evidence>
<reference evidence="1 2" key="1">
    <citation type="submission" date="2018-12" db="EMBL/GenBank/DDBJ databases">
        <title>Hymenobacter gummosus sp. nov., isolated from a spring.</title>
        <authorList>
            <person name="Nie L."/>
        </authorList>
    </citation>
    <scope>NUCLEOTIDE SEQUENCE [LARGE SCALE GENOMIC DNA]</scope>
    <source>
        <strain evidence="1 2">KCTC 52166</strain>
    </source>
</reference>
<dbReference type="OrthoDB" id="1489309at2"/>
<dbReference type="Proteomes" id="UP000282184">
    <property type="component" value="Unassembled WGS sequence"/>
</dbReference>
<name>A0A3S0HAN0_9BACT</name>
<dbReference type="EMBL" id="RXOF01000003">
    <property type="protein sequence ID" value="RTQ51445.1"/>
    <property type="molecule type" value="Genomic_DNA"/>
</dbReference>
<keyword evidence="2" id="KW-1185">Reference proteome</keyword>
<gene>
    <name evidence="1" type="ORF">EJV47_06475</name>
</gene>
<dbReference type="InterPro" id="IPR025631">
    <property type="entry name" value="Porin_10"/>
</dbReference>
<organism evidence="1 2">
    <name type="scientific">Hymenobacter gummosus</name>
    <dbReference type="NCBI Taxonomy" id="1776032"/>
    <lineage>
        <taxon>Bacteria</taxon>
        <taxon>Pseudomonadati</taxon>
        <taxon>Bacteroidota</taxon>
        <taxon>Cytophagia</taxon>
        <taxon>Cytophagales</taxon>
        <taxon>Hymenobacteraceae</taxon>
        <taxon>Hymenobacter</taxon>
    </lineage>
</organism>
<comment type="caution">
    <text evidence="1">The sequence shown here is derived from an EMBL/GenBank/DDBJ whole genome shotgun (WGS) entry which is preliminary data.</text>
</comment>
<accession>A0A3S0HAN0</accession>